<keyword evidence="2" id="KW-1185">Reference proteome</keyword>
<evidence type="ECO:0000313" key="2">
    <source>
        <dbReference type="Proteomes" id="UP000031668"/>
    </source>
</evidence>
<protein>
    <submittedName>
        <fullName evidence="1">Uncharacterized protein</fullName>
    </submittedName>
</protein>
<organism evidence="1 2">
    <name type="scientific">Thelohanellus kitauei</name>
    <name type="common">Myxosporean</name>
    <dbReference type="NCBI Taxonomy" id="669202"/>
    <lineage>
        <taxon>Eukaryota</taxon>
        <taxon>Metazoa</taxon>
        <taxon>Cnidaria</taxon>
        <taxon>Myxozoa</taxon>
        <taxon>Myxosporea</taxon>
        <taxon>Bivalvulida</taxon>
        <taxon>Platysporina</taxon>
        <taxon>Myxobolidae</taxon>
        <taxon>Thelohanellus</taxon>
    </lineage>
</organism>
<evidence type="ECO:0000313" key="1">
    <source>
        <dbReference type="EMBL" id="KII72931.1"/>
    </source>
</evidence>
<dbReference type="AlphaFoldDB" id="A0A0C2MZY5"/>
<dbReference type="EMBL" id="JWZT01001069">
    <property type="protein sequence ID" value="KII72931.1"/>
    <property type="molecule type" value="Genomic_DNA"/>
</dbReference>
<dbReference type="Proteomes" id="UP000031668">
    <property type="component" value="Unassembled WGS sequence"/>
</dbReference>
<reference evidence="1 2" key="1">
    <citation type="journal article" date="2014" name="Genome Biol. Evol.">
        <title>The genome of the myxosporean Thelohanellus kitauei shows adaptations to nutrient acquisition within its fish host.</title>
        <authorList>
            <person name="Yang Y."/>
            <person name="Xiong J."/>
            <person name="Zhou Z."/>
            <person name="Huo F."/>
            <person name="Miao W."/>
            <person name="Ran C."/>
            <person name="Liu Y."/>
            <person name="Zhang J."/>
            <person name="Feng J."/>
            <person name="Wang M."/>
            <person name="Wang M."/>
            <person name="Wang L."/>
            <person name="Yao B."/>
        </authorList>
    </citation>
    <scope>NUCLEOTIDE SEQUENCE [LARGE SCALE GENOMIC DNA]</scope>
    <source>
        <strain evidence="1">Wuqing</strain>
    </source>
</reference>
<sequence>MDAARRYTTDDIEVGQDNFHQKNVPLIKIQAIQNDEEDVSKHWPKNTKINEENFQTSSFINTNIEKKDFLKVGYKKRCINAEDSPRLSTENKNNVPAQKS</sequence>
<proteinExistence type="predicted"/>
<accession>A0A0C2MZY5</accession>
<gene>
    <name evidence="1" type="ORF">RF11_12299</name>
</gene>
<comment type="caution">
    <text evidence="1">The sequence shown here is derived from an EMBL/GenBank/DDBJ whole genome shotgun (WGS) entry which is preliminary data.</text>
</comment>
<name>A0A0C2MZY5_THEKT</name>